<keyword evidence="4 6" id="KW-1133">Transmembrane helix</keyword>
<dbReference type="GO" id="GO:0005886">
    <property type="term" value="C:plasma membrane"/>
    <property type="evidence" value="ECO:0007669"/>
    <property type="project" value="UniProtKB-SubCell"/>
</dbReference>
<feature type="domain" description="ABC-2 type transporter transmembrane" evidence="7">
    <location>
        <begin position="18"/>
        <end position="356"/>
    </location>
</feature>
<organism evidence="8 9">
    <name type="scientific">Paenibacillus pinisoli</name>
    <dbReference type="NCBI Taxonomy" id="1276110"/>
    <lineage>
        <taxon>Bacteria</taxon>
        <taxon>Bacillati</taxon>
        <taxon>Bacillota</taxon>
        <taxon>Bacilli</taxon>
        <taxon>Bacillales</taxon>
        <taxon>Paenibacillaceae</taxon>
        <taxon>Paenibacillus</taxon>
    </lineage>
</organism>
<accession>A0A3A6PC19</accession>
<evidence type="ECO:0000256" key="4">
    <source>
        <dbReference type="ARBA" id="ARBA00022989"/>
    </source>
</evidence>
<evidence type="ECO:0000313" key="9">
    <source>
        <dbReference type="Proteomes" id="UP000267798"/>
    </source>
</evidence>
<feature type="transmembrane region" description="Helical" evidence="6">
    <location>
        <begin position="337"/>
        <end position="360"/>
    </location>
</feature>
<feature type="transmembrane region" description="Helical" evidence="6">
    <location>
        <begin position="174"/>
        <end position="196"/>
    </location>
</feature>
<dbReference type="InterPro" id="IPR013525">
    <property type="entry name" value="ABC2_TM"/>
</dbReference>
<dbReference type="PANTHER" id="PTHR30294:SF48">
    <property type="entry name" value="LINEARMYCIN RESISTANCE PERMEASE PROTEIN LNRM"/>
    <property type="match status" value="1"/>
</dbReference>
<evidence type="ECO:0000256" key="3">
    <source>
        <dbReference type="ARBA" id="ARBA00022692"/>
    </source>
</evidence>
<dbReference type="Proteomes" id="UP000267798">
    <property type="component" value="Unassembled WGS sequence"/>
</dbReference>
<keyword evidence="9" id="KW-1185">Reference proteome</keyword>
<dbReference type="AlphaFoldDB" id="A0A3A6PC19"/>
<feature type="transmembrane region" description="Helical" evidence="6">
    <location>
        <begin position="284"/>
        <end position="303"/>
    </location>
</feature>
<feature type="transmembrane region" description="Helical" evidence="6">
    <location>
        <begin position="20"/>
        <end position="42"/>
    </location>
</feature>
<keyword evidence="3 6" id="KW-0812">Transmembrane</keyword>
<evidence type="ECO:0000259" key="7">
    <source>
        <dbReference type="Pfam" id="PF12698"/>
    </source>
</evidence>
<reference evidence="8 9" key="1">
    <citation type="submission" date="2018-09" db="EMBL/GenBank/DDBJ databases">
        <title>Paenibacillus aracenensis nov. sp. isolated from a cave in southern Spain.</title>
        <authorList>
            <person name="Jurado V."/>
            <person name="Gutierrez-Patricio S."/>
            <person name="Gonzalez-Pimentel J.L."/>
            <person name="Miller A.Z."/>
            <person name="Laiz L."/>
            <person name="Saiz-Jimenez C."/>
        </authorList>
    </citation>
    <scope>NUCLEOTIDE SEQUENCE [LARGE SCALE GENOMIC DNA]</scope>
    <source>
        <strain evidence="8 9">JCM 19203</strain>
    </source>
</reference>
<keyword evidence="5 6" id="KW-0472">Membrane</keyword>
<evidence type="ECO:0000256" key="1">
    <source>
        <dbReference type="ARBA" id="ARBA00004651"/>
    </source>
</evidence>
<comment type="subcellular location">
    <subcellularLocation>
        <location evidence="1">Cell membrane</location>
        <topology evidence="1">Multi-pass membrane protein</topology>
    </subcellularLocation>
</comment>
<evidence type="ECO:0000256" key="2">
    <source>
        <dbReference type="ARBA" id="ARBA00022475"/>
    </source>
</evidence>
<evidence type="ECO:0000313" key="8">
    <source>
        <dbReference type="EMBL" id="RJX37256.1"/>
    </source>
</evidence>
<keyword evidence="2" id="KW-1003">Cell membrane</keyword>
<evidence type="ECO:0000256" key="6">
    <source>
        <dbReference type="SAM" id="Phobius"/>
    </source>
</evidence>
<evidence type="ECO:0000256" key="5">
    <source>
        <dbReference type="ARBA" id="ARBA00023136"/>
    </source>
</evidence>
<feature type="transmembrane region" description="Helical" evidence="6">
    <location>
        <begin position="217"/>
        <end position="239"/>
    </location>
</feature>
<proteinExistence type="predicted"/>
<dbReference type="OrthoDB" id="1864035at2"/>
<dbReference type="RefSeq" id="WP_120113810.1">
    <property type="nucleotide sequence ID" value="NZ_QXQB01000006.1"/>
</dbReference>
<sequence length="366" mass="39712">MNIWRIAVKELMMFRDVKMLVFMLATPVLLMLIMGSLLSSAFNGSVAVGDIRVLYSDHSEDGSIGADWELWLRQSGTENMVFEKFEGSDAEAMEGVRDGSYSGYAALNPSGFHYYGNSRSSIENSMVSGILSAFADRYKLSIAGAEPELESMVPGSYVKETRLKGSHMPAAMDYFAVAVTTMIILYSAATAGNLIDSERTRNTAIRLLASPISKGEIFVGKIVGTMVLNAGFIAMIMLISKYMYDANWGDNLPMVWLVLLSEIAFALSLGLGISYIVKGKASGIVIMTIIQLACFFGGSYYRIEDNGDFVSMLAPYSPLTWSNEALMDLIYGGETGAAITASALNLGVAAAMLLISAVMMRRREGL</sequence>
<protein>
    <submittedName>
        <fullName evidence="8">ABC transporter permease</fullName>
    </submittedName>
</protein>
<dbReference type="Pfam" id="PF12698">
    <property type="entry name" value="ABC2_membrane_3"/>
    <property type="match status" value="1"/>
</dbReference>
<feature type="transmembrane region" description="Helical" evidence="6">
    <location>
        <begin position="254"/>
        <end position="277"/>
    </location>
</feature>
<dbReference type="PANTHER" id="PTHR30294">
    <property type="entry name" value="MEMBRANE COMPONENT OF ABC TRANSPORTER YHHJ-RELATED"/>
    <property type="match status" value="1"/>
</dbReference>
<gene>
    <name evidence="8" type="ORF">D3P09_23150</name>
</gene>
<dbReference type="InterPro" id="IPR051449">
    <property type="entry name" value="ABC-2_transporter_component"/>
</dbReference>
<name>A0A3A6PC19_9BACL</name>
<dbReference type="GO" id="GO:0140359">
    <property type="term" value="F:ABC-type transporter activity"/>
    <property type="evidence" value="ECO:0007669"/>
    <property type="project" value="InterPro"/>
</dbReference>
<comment type="caution">
    <text evidence="8">The sequence shown here is derived from an EMBL/GenBank/DDBJ whole genome shotgun (WGS) entry which is preliminary data.</text>
</comment>
<dbReference type="EMBL" id="QXQB01000006">
    <property type="protein sequence ID" value="RJX37256.1"/>
    <property type="molecule type" value="Genomic_DNA"/>
</dbReference>